<dbReference type="AlphaFoldDB" id="A0A433QRZ3"/>
<evidence type="ECO:0000313" key="7">
    <source>
        <dbReference type="Proteomes" id="UP000274822"/>
    </source>
</evidence>
<dbReference type="GO" id="GO:0016020">
    <property type="term" value="C:membrane"/>
    <property type="evidence" value="ECO:0007669"/>
    <property type="project" value="UniProtKB-SubCell"/>
</dbReference>
<keyword evidence="4 5" id="KW-0472">Membrane</keyword>
<sequence>MLWSQHRELSWRARYSLLTVFTVLEGIVVCDLLAKFNFRFGLLVIILTLATSLGMIGFTYQTKYDFTDFPPLISAYTLTTLLVSPFALLFPTLDVNPVIGAGFLSALVSTYIIVEIYYLMRKLTQNDFIFAIAYLYVDLGYPVRCLHHICEVTERIPFANLAEED</sequence>
<evidence type="ECO:0000256" key="3">
    <source>
        <dbReference type="ARBA" id="ARBA00022989"/>
    </source>
</evidence>
<keyword evidence="3 5" id="KW-1133">Transmembrane helix</keyword>
<feature type="transmembrane region" description="Helical" evidence="5">
    <location>
        <begin position="15"/>
        <end position="34"/>
    </location>
</feature>
<feature type="transmembrane region" description="Helical" evidence="5">
    <location>
        <begin position="40"/>
        <end position="60"/>
    </location>
</feature>
<evidence type="ECO:0000256" key="4">
    <source>
        <dbReference type="ARBA" id="ARBA00023136"/>
    </source>
</evidence>
<feature type="transmembrane region" description="Helical" evidence="5">
    <location>
        <begin position="72"/>
        <end position="93"/>
    </location>
</feature>
<reference evidence="6 7" key="1">
    <citation type="journal article" date="2018" name="New Phytol.">
        <title>Phylogenomics of Endogonaceae and evolution of mycorrhizas within Mucoromycota.</title>
        <authorList>
            <person name="Chang Y."/>
            <person name="Desiro A."/>
            <person name="Na H."/>
            <person name="Sandor L."/>
            <person name="Lipzen A."/>
            <person name="Clum A."/>
            <person name="Barry K."/>
            <person name="Grigoriev I.V."/>
            <person name="Martin F.M."/>
            <person name="Stajich J.E."/>
            <person name="Smith M.E."/>
            <person name="Bonito G."/>
            <person name="Spatafora J.W."/>
        </authorList>
    </citation>
    <scope>NUCLEOTIDE SEQUENCE [LARGE SCALE GENOMIC DNA]</scope>
    <source>
        <strain evidence="6 7">AD002</strain>
    </source>
</reference>
<dbReference type="EMBL" id="RBNJ01001968">
    <property type="protein sequence ID" value="RUS32562.1"/>
    <property type="molecule type" value="Genomic_DNA"/>
</dbReference>
<accession>A0A433QRZ3</accession>
<keyword evidence="7" id="KW-1185">Reference proteome</keyword>
<feature type="transmembrane region" description="Helical" evidence="5">
    <location>
        <begin position="99"/>
        <end position="120"/>
    </location>
</feature>
<evidence type="ECO:0000256" key="1">
    <source>
        <dbReference type="ARBA" id="ARBA00004141"/>
    </source>
</evidence>
<protein>
    <submittedName>
        <fullName evidence="6">Uncharacterized protein</fullName>
    </submittedName>
</protein>
<evidence type="ECO:0000256" key="5">
    <source>
        <dbReference type="SAM" id="Phobius"/>
    </source>
</evidence>
<dbReference type="Proteomes" id="UP000274822">
    <property type="component" value="Unassembled WGS sequence"/>
</dbReference>
<keyword evidence="2 5" id="KW-0812">Transmembrane</keyword>
<evidence type="ECO:0000313" key="6">
    <source>
        <dbReference type="EMBL" id="RUS32562.1"/>
    </source>
</evidence>
<organism evidence="6 7">
    <name type="scientific">Jimgerdemannia flammicorona</name>
    <dbReference type="NCBI Taxonomy" id="994334"/>
    <lineage>
        <taxon>Eukaryota</taxon>
        <taxon>Fungi</taxon>
        <taxon>Fungi incertae sedis</taxon>
        <taxon>Mucoromycota</taxon>
        <taxon>Mucoromycotina</taxon>
        <taxon>Endogonomycetes</taxon>
        <taxon>Endogonales</taxon>
        <taxon>Endogonaceae</taxon>
        <taxon>Jimgerdemannia</taxon>
    </lineage>
</organism>
<comment type="caution">
    <text evidence="6">The sequence shown here is derived from an EMBL/GenBank/DDBJ whole genome shotgun (WGS) entry which is preliminary data.</text>
</comment>
<dbReference type="InterPro" id="IPR006214">
    <property type="entry name" value="Bax_inhibitor_1-related"/>
</dbReference>
<comment type="subcellular location">
    <subcellularLocation>
        <location evidence="1">Membrane</location>
        <topology evidence="1">Multi-pass membrane protein</topology>
    </subcellularLocation>
</comment>
<evidence type="ECO:0000256" key="2">
    <source>
        <dbReference type="ARBA" id="ARBA00022692"/>
    </source>
</evidence>
<dbReference type="Pfam" id="PF01027">
    <property type="entry name" value="Bax1-I"/>
    <property type="match status" value="1"/>
</dbReference>
<gene>
    <name evidence="6" type="ORF">BC938DRAFT_475073</name>
</gene>
<proteinExistence type="predicted"/>
<name>A0A433QRZ3_9FUNG</name>